<sequence length="104" mass="11729">MHYITNQPHSIKIHPALVMGFDGGKSQPLSTTTQSVYTYLLDNAIFNDQGKKTSSIFITHQQLAEKLRFHLLVIKQSIDELTQAGLIQHHQDGYLVLIRKGDVS</sequence>
<keyword evidence="2" id="KW-1185">Reference proteome</keyword>
<comment type="caution">
    <text evidence="1">The sequence shown here is derived from an EMBL/GenBank/DDBJ whole genome shotgun (WGS) entry which is preliminary data.</text>
</comment>
<dbReference type="RefSeq" id="WP_281448692.1">
    <property type="nucleotide sequence ID" value="NZ_JASBAO010000001.1"/>
</dbReference>
<dbReference type="InterPro" id="IPR036390">
    <property type="entry name" value="WH_DNA-bd_sf"/>
</dbReference>
<evidence type="ECO:0000313" key="1">
    <source>
        <dbReference type="EMBL" id="MDI2091603.1"/>
    </source>
</evidence>
<protein>
    <submittedName>
        <fullName evidence="1">Uncharacterized protein</fullName>
    </submittedName>
</protein>
<accession>A0ABT6Q3B1</accession>
<dbReference type="EMBL" id="JASBAO010000001">
    <property type="protein sequence ID" value="MDI2091603.1"/>
    <property type="molecule type" value="Genomic_DNA"/>
</dbReference>
<dbReference type="Proteomes" id="UP001431634">
    <property type="component" value="Unassembled WGS sequence"/>
</dbReference>
<dbReference type="SUPFAM" id="SSF46785">
    <property type="entry name" value="Winged helix' DNA-binding domain"/>
    <property type="match status" value="1"/>
</dbReference>
<reference evidence="1" key="1">
    <citation type="submission" date="2023-05" db="EMBL/GenBank/DDBJ databases">
        <title>Whole genome sequence of Commensalibacter sp.</title>
        <authorList>
            <person name="Charoenyingcharoen P."/>
            <person name="Yukphan P."/>
        </authorList>
    </citation>
    <scope>NUCLEOTIDE SEQUENCE</scope>
    <source>
        <strain evidence="1">TBRC 16381</strain>
    </source>
</reference>
<evidence type="ECO:0000313" key="2">
    <source>
        <dbReference type="Proteomes" id="UP001431634"/>
    </source>
</evidence>
<gene>
    <name evidence="1" type="ORF">QJV27_09535</name>
</gene>
<organism evidence="1 2">
    <name type="scientific">Commensalibacter oyaizuii</name>
    <dbReference type="NCBI Taxonomy" id="3043873"/>
    <lineage>
        <taxon>Bacteria</taxon>
        <taxon>Pseudomonadati</taxon>
        <taxon>Pseudomonadota</taxon>
        <taxon>Alphaproteobacteria</taxon>
        <taxon>Acetobacterales</taxon>
        <taxon>Acetobacteraceae</taxon>
    </lineage>
</organism>
<name>A0ABT6Q3B1_9PROT</name>
<proteinExistence type="predicted"/>